<protein>
    <submittedName>
        <fullName evidence="3">TadA family conjugal transfer-associated ATPase</fullName>
    </submittedName>
</protein>
<dbReference type="GO" id="GO:0016887">
    <property type="term" value="F:ATP hydrolysis activity"/>
    <property type="evidence" value="ECO:0007669"/>
    <property type="project" value="InterPro"/>
</dbReference>
<dbReference type="InterPro" id="IPR027417">
    <property type="entry name" value="P-loop_NTPase"/>
</dbReference>
<accession>A0A7L4YT23</accession>
<dbReference type="InParanoid" id="A0A7L4YT23"/>
<name>A0A7L4YT23_9ACTN</name>
<reference evidence="3 4" key="1">
    <citation type="journal article" date="2018" name="Int. J. Syst. Evol. Microbiol.">
        <title>Epidermidibacterium keratini gen. nov., sp. nov., a member of the family Sporichthyaceae, isolated from keratin epidermis.</title>
        <authorList>
            <person name="Lee D.G."/>
            <person name="Trujillo M.E."/>
            <person name="Kang S."/>
            <person name="Nam J.J."/>
            <person name="Kim Y.J."/>
        </authorList>
    </citation>
    <scope>NUCLEOTIDE SEQUENCE [LARGE SCALE GENOMIC DNA]</scope>
    <source>
        <strain evidence="3 4">EPI-7</strain>
    </source>
</reference>
<dbReference type="RefSeq" id="WP_159547441.1">
    <property type="nucleotide sequence ID" value="NZ_CP047156.1"/>
</dbReference>
<dbReference type="InterPro" id="IPR022399">
    <property type="entry name" value="TadA-like_ATPase"/>
</dbReference>
<organism evidence="3 4">
    <name type="scientific">Epidermidibacterium keratini</name>
    <dbReference type="NCBI Taxonomy" id="1891644"/>
    <lineage>
        <taxon>Bacteria</taxon>
        <taxon>Bacillati</taxon>
        <taxon>Actinomycetota</taxon>
        <taxon>Actinomycetes</taxon>
        <taxon>Sporichthyales</taxon>
        <taxon>Sporichthyaceae</taxon>
        <taxon>Epidermidibacterium</taxon>
    </lineage>
</organism>
<proteinExistence type="inferred from homology"/>
<dbReference type="EMBL" id="CP047156">
    <property type="protein sequence ID" value="QHC02326.1"/>
    <property type="molecule type" value="Genomic_DNA"/>
</dbReference>
<dbReference type="InterPro" id="IPR050921">
    <property type="entry name" value="T4SS_GSP_E_ATPase"/>
</dbReference>
<dbReference type="AlphaFoldDB" id="A0A7L4YT23"/>
<dbReference type="CDD" id="cd01130">
    <property type="entry name" value="VirB11-like_ATPase"/>
    <property type="match status" value="1"/>
</dbReference>
<dbReference type="InterPro" id="IPR001482">
    <property type="entry name" value="T2SS/T4SS_dom"/>
</dbReference>
<comment type="similarity">
    <text evidence="1">Belongs to the GSP E family.</text>
</comment>
<evidence type="ECO:0000313" key="4">
    <source>
        <dbReference type="Proteomes" id="UP000463857"/>
    </source>
</evidence>
<evidence type="ECO:0000256" key="1">
    <source>
        <dbReference type="ARBA" id="ARBA00006611"/>
    </source>
</evidence>
<dbReference type="PANTHER" id="PTHR30486:SF6">
    <property type="entry name" value="TYPE IV PILUS RETRACTATION ATPASE PILT"/>
    <property type="match status" value="1"/>
</dbReference>
<dbReference type="Gene3D" id="3.30.450.380">
    <property type="match status" value="1"/>
</dbReference>
<dbReference type="NCBIfam" id="TIGR03819">
    <property type="entry name" value="heli_sec_ATPase"/>
    <property type="match status" value="1"/>
</dbReference>
<dbReference type="Pfam" id="PF00437">
    <property type="entry name" value="T2SSE"/>
    <property type="match status" value="1"/>
</dbReference>
<dbReference type="SUPFAM" id="SSF52540">
    <property type="entry name" value="P-loop containing nucleoside triphosphate hydrolases"/>
    <property type="match status" value="1"/>
</dbReference>
<sequence length="383" mass="40711">MNPRFAGTIEEVRRELAADPERATPEQIADLVRSHTHGLISDRDLYDVLSATHAEVGGAGPLEPLLGDPQVTDVLVNGPRSVWVDRGAGLERTSVDLGDDDAVRTLAQRLAARAGRRLDGANPWVDVTLPDGGRLHAVISPISSAGALISVRTMRRRQLGLDALVAGGLPAEVVDLLVEIVRSRLSFLVCGGTGSGKTTLLSMLLEYADPAERVLVVEDADELRPDHPHTVKLLSRPPNIEGSGEITLRTLVRQSLRMRPDRVVVGEVRGPEIVELLMALNTGHRGGAGTIHANGVHDVPARIVALASLADLSPAAVTVQMSAALDVLVHVDRGPDGVRRVAEIAVIAEEHGRPLVRTVWDLRDGFTADAALLDARLTGGIGS</sequence>
<keyword evidence="4" id="KW-1185">Reference proteome</keyword>
<evidence type="ECO:0000259" key="2">
    <source>
        <dbReference type="Pfam" id="PF00437"/>
    </source>
</evidence>
<dbReference type="Gene3D" id="3.40.50.300">
    <property type="entry name" value="P-loop containing nucleotide triphosphate hydrolases"/>
    <property type="match status" value="1"/>
</dbReference>
<dbReference type="Proteomes" id="UP000463857">
    <property type="component" value="Chromosome"/>
</dbReference>
<evidence type="ECO:0000313" key="3">
    <source>
        <dbReference type="EMBL" id="QHC02326.1"/>
    </source>
</evidence>
<dbReference type="OrthoDB" id="9810761at2"/>
<feature type="domain" description="Bacterial type II secretion system protein E" evidence="2">
    <location>
        <begin position="58"/>
        <end position="328"/>
    </location>
</feature>
<dbReference type="PANTHER" id="PTHR30486">
    <property type="entry name" value="TWITCHING MOTILITY PROTEIN PILT"/>
    <property type="match status" value="1"/>
</dbReference>
<gene>
    <name evidence="3" type="ORF">EK0264_07125</name>
</gene>
<dbReference type="KEGG" id="eke:EK0264_07125"/>